<evidence type="ECO:0000313" key="3">
    <source>
        <dbReference type="Proteomes" id="UP000613768"/>
    </source>
</evidence>
<feature type="transmembrane region" description="Helical" evidence="1">
    <location>
        <begin position="21"/>
        <end position="42"/>
    </location>
</feature>
<sequence>MRMLSRHHQPAATAAQQGFTLLEVVAALAVLALGLGLSMQALSGAMNQSRISAEQTHAALLAQTVLDNLGAVEPLEEGEYSGEFEHGYRWYVNVTPYLLEEEGVDLISLGQSVELMRVDLEIEWQRGQREMRSRFSTLRAMYRRDP</sequence>
<keyword evidence="1" id="KW-0472">Membrane</keyword>
<dbReference type="NCBIfam" id="TIGR02532">
    <property type="entry name" value="IV_pilin_GFxxxE"/>
    <property type="match status" value="1"/>
</dbReference>
<dbReference type="Proteomes" id="UP000613768">
    <property type="component" value="Unassembled WGS sequence"/>
</dbReference>
<protein>
    <submittedName>
        <fullName evidence="2">Prepilin-type N-terminal cleavage/methylation domain-containing protein</fullName>
    </submittedName>
</protein>
<name>A0AAW3ZQ59_9GAMM</name>
<dbReference type="PROSITE" id="PS00409">
    <property type="entry name" value="PROKAR_NTER_METHYL"/>
    <property type="match status" value="1"/>
</dbReference>
<proteinExistence type="predicted"/>
<dbReference type="RefSeq" id="WP_192029873.1">
    <property type="nucleotide sequence ID" value="NZ_JACYTR010000023.1"/>
</dbReference>
<keyword evidence="3" id="KW-1185">Reference proteome</keyword>
<accession>A0AAW3ZQ59</accession>
<dbReference type="Pfam" id="PF07963">
    <property type="entry name" value="N_methyl"/>
    <property type="match status" value="1"/>
</dbReference>
<comment type="caution">
    <text evidence="2">The sequence shown here is derived from an EMBL/GenBank/DDBJ whole genome shotgun (WGS) entry which is preliminary data.</text>
</comment>
<dbReference type="EMBL" id="JACYTR010000023">
    <property type="protein sequence ID" value="MBD8526451.1"/>
    <property type="molecule type" value="Genomic_DNA"/>
</dbReference>
<dbReference type="InterPro" id="IPR012902">
    <property type="entry name" value="N_methyl_site"/>
</dbReference>
<keyword evidence="1" id="KW-1133">Transmembrane helix</keyword>
<organism evidence="2 3">
    <name type="scientific">Pseudomarimonas arenosa</name>
    <dbReference type="NCBI Taxonomy" id="2774145"/>
    <lineage>
        <taxon>Bacteria</taxon>
        <taxon>Pseudomonadati</taxon>
        <taxon>Pseudomonadota</taxon>
        <taxon>Gammaproteobacteria</taxon>
        <taxon>Lysobacterales</taxon>
        <taxon>Lysobacteraceae</taxon>
        <taxon>Pseudomarimonas</taxon>
    </lineage>
</organism>
<evidence type="ECO:0000313" key="2">
    <source>
        <dbReference type="EMBL" id="MBD8526451.1"/>
    </source>
</evidence>
<reference evidence="2 3" key="1">
    <citation type="submission" date="2020-09" db="EMBL/GenBank/DDBJ databases">
        <title>Pseudoxanthomonas sp. CAU 1598 isolated from sand of Yaerae Beach.</title>
        <authorList>
            <person name="Kim W."/>
        </authorList>
    </citation>
    <scope>NUCLEOTIDE SEQUENCE [LARGE SCALE GENOMIC DNA]</scope>
    <source>
        <strain evidence="2 3">CAU 1598</strain>
    </source>
</reference>
<dbReference type="AlphaFoldDB" id="A0AAW3ZQ59"/>
<gene>
    <name evidence="2" type="ORF">IFO71_11950</name>
</gene>
<keyword evidence="1" id="KW-0812">Transmembrane</keyword>
<evidence type="ECO:0000256" key="1">
    <source>
        <dbReference type="SAM" id="Phobius"/>
    </source>
</evidence>